<name>A0AAD8WMV4_LOLMU</name>
<sequence length="380" mass="40323">MFRRGGLDADMELMLADLIIHWLIRGAGDSKLKQVVLLELAAGRAQEHGAMPMNSGRPGTFDAADMAAKDNYGTAAALVKCHHESRGGVRGLVESGITSVPPYFQSPAPGSPAVEKTTTFAMPTIDLSLPRAAIVSLVGEAARTCGIFYVTNHGVDAGAAVSAVRTFHELPLASRSPLYTITPVDGVTYGTMPYAPGQGVGPLLPWQDCLRFLSSTPDFGRIPEVCRDALVEHRRRMEEFGKEMAGMLLEALGVGPERLDVEGWLMACHYYPPCPEPERAVGAAEHTDPCVLTVLAQDDVGGLQFRLDGGSNNGAWVDVPPVPGALLVNIGDVLKCATVVVAMVRVAVDALRAARAVVVKCGTITMDIIDATSLPTAIKR</sequence>
<dbReference type="GO" id="GO:0046872">
    <property type="term" value="F:metal ion binding"/>
    <property type="evidence" value="ECO:0007669"/>
    <property type="project" value="UniProtKB-KW"/>
</dbReference>
<dbReference type="Pfam" id="PF14226">
    <property type="entry name" value="DIOX_N"/>
    <property type="match status" value="1"/>
</dbReference>
<dbReference type="Pfam" id="PF03171">
    <property type="entry name" value="2OG-FeII_Oxy"/>
    <property type="match status" value="1"/>
</dbReference>
<keyword evidence="3 5" id="KW-0560">Oxidoreductase</keyword>
<dbReference type="PROSITE" id="PS51471">
    <property type="entry name" value="FE2OG_OXY"/>
    <property type="match status" value="1"/>
</dbReference>
<dbReference type="Proteomes" id="UP001231189">
    <property type="component" value="Unassembled WGS sequence"/>
</dbReference>
<keyword evidence="4 5" id="KW-0408">Iron</keyword>
<keyword evidence="2 5" id="KW-0479">Metal-binding</keyword>
<dbReference type="InterPro" id="IPR005123">
    <property type="entry name" value="Oxoglu/Fe-dep_dioxygenase_dom"/>
</dbReference>
<dbReference type="InterPro" id="IPR027443">
    <property type="entry name" value="IPNS-like_sf"/>
</dbReference>
<keyword evidence="8" id="KW-1185">Reference proteome</keyword>
<dbReference type="PANTHER" id="PTHR10209:SF662">
    <property type="entry name" value="OS01G0536400 PROTEIN"/>
    <property type="match status" value="1"/>
</dbReference>
<evidence type="ECO:0000259" key="6">
    <source>
        <dbReference type="PROSITE" id="PS51471"/>
    </source>
</evidence>
<dbReference type="InterPro" id="IPR044861">
    <property type="entry name" value="IPNS-like_FE2OG_OXY"/>
</dbReference>
<gene>
    <name evidence="7" type="ORF">QYE76_056060</name>
</gene>
<dbReference type="InterPro" id="IPR026992">
    <property type="entry name" value="DIOX_N"/>
</dbReference>
<organism evidence="7 8">
    <name type="scientific">Lolium multiflorum</name>
    <name type="common">Italian ryegrass</name>
    <name type="synonym">Lolium perenne subsp. multiflorum</name>
    <dbReference type="NCBI Taxonomy" id="4521"/>
    <lineage>
        <taxon>Eukaryota</taxon>
        <taxon>Viridiplantae</taxon>
        <taxon>Streptophyta</taxon>
        <taxon>Embryophyta</taxon>
        <taxon>Tracheophyta</taxon>
        <taxon>Spermatophyta</taxon>
        <taxon>Magnoliopsida</taxon>
        <taxon>Liliopsida</taxon>
        <taxon>Poales</taxon>
        <taxon>Poaceae</taxon>
        <taxon>BOP clade</taxon>
        <taxon>Pooideae</taxon>
        <taxon>Poodae</taxon>
        <taxon>Poeae</taxon>
        <taxon>Poeae Chloroplast Group 2 (Poeae type)</taxon>
        <taxon>Loliodinae</taxon>
        <taxon>Loliinae</taxon>
        <taxon>Lolium</taxon>
    </lineage>
</organism>
<dbReference type="GO" id="GO:0051213">
    <property type="term" value="F:dioxygenase activity"/>
    <property type="evidence" value="ECO:0007669"/>
    <property type="project" value="UniProtKB-ARBA"/>
</dbReference>
<protein>
    <recommendedName>
        <fullName evidence="6">Fe2OG dioxygenase domain-containing protein</fullName>
    </recommendedName>
</protein>
<evidence type="ECO:0000313" key="8">
    <source>
        <dbReference type="Proteomes" id="UP001231189"/>
    </source>
</evidence>
<proteinExistence type="inferred from homology"/>
<dbReference type="Gene3D" id="2.60.120.330">
    <property type="entry name" value="B-lactam Antibiotic, Isopenicillin N Synthase, Chain"/>
    <property type="match status" value="1"/>
</dbReference>
<comment type="similarity">
    <text evidence="1 5">Belongs to the iron/ascorbate-dependent oxidoreductase family.</text>
</comment>
<accession>A0AAD8WMV4</accession>
<evidence type="ECO:0000256" key="4">
    <source>
        <dbReference type="ARBA" id="ARBA00023004"/>
    </source>
</evidence>
<evidence type="ECO:0000256" key="3">
    <source>
        <dbReference type="ARBA" id="ARBA00023002"/>
    </source>
</evidence>
<dbReference type="SUPFAM" id="SSF51197">
    <property type="entry name" value="Clavaminate synthase-like"/>
    <property type="match status" value="1"/>
</dbReference>
<reference evidence="7" key="1">
    <citation type="submission" date="2023-07" db="EMBL/GenBank/DDBJ databases">
        <title>A chromosome-level genome assembly of Lolium multiflorum.</title>
        <authorList>
            <person name="Chen Y."/>
            <person name="Copetti D."/>
            <person name="Kolliker R."/>
            <person name="Studer B."/>
        </authorList>
    </citation>
    <scope>NUCLEOTIDE SEQUENCE</scope>
    <source>
        <strain evidence="7">02402/16</strain>
        <tissue evidence="7">Leaf</tissue>
    </source>
</reference>
<evidence type="ECO:0000313" key="7">
    <source>
        <dbReference type="EMBL" id="KAK1667901.1"/>
    </source>
</evidence>
<dbReference type="AlphaFoldDB" id="A0AAD8WMV4"/>
<evidence type="ECO:0000256" key="1">
    <source>
        <dbReference type="ARBA" id="ARBA00008056"/>
    </source>
</evidence>
<dbReference type="EMBL" id="JAUUTY010000003">
    <property type="protein sequence ID" value="KAK1667901.1"/>
    <property type="molecule type" value="Genomic_DNA"/>
</dbReference>
<comment type="caution">
    <text evidence="7">The sequence shown here is derived from an EMBL/GenBank/DDBJ whole genome shotgun (WGS) entry which is preliminary data.</text>
</comment>
<evidence type="ECO:0000256" key="2">
    <source>
        <dbReference type="ARBA" id="ARBA00022723"/>
    </source>
</evidence>
<evidence type="ECO:0000256" key="5">
    <source>
        <dbReference type="RuleBase" id="RU003682"/>
    </source>
</evidence>
<dbReference type="PANTHER" id="PTHR10209">
    <property type="entry name" value="OXIDOREDUCTASE, 2OG-FE II OXYGENASE FAMILY PROTEIN"/>
    <property type="match status" value="1"/>
</dbReference>
<feature type="domain" description="Fe2OG dioxygenase" evidence="6">
    <location>
        <begin position="260"/>
        <end position="355"/>
    </location>
</feature>